<name>A0A8H4J0H1_9PEZI</name>
<dbReference type="InterPro" id="IPR002110">
    <property type="entry name" value="Ankyrin_rpt"/>
</dbReference>
<keyword evidence="4" id="KW-1185">Reference proteome</keyword>
<dbReference type="EMBL" id="WWBZ02000016">
    <property type="protein sequence ID" value="KAF4309923.1"/>
    <property type="molecule type" value="Genomic_DNA"/>
</dbReference>
<gene>
    <name evidence="3" type="ORF">GTA08_BOTSDO03322</name>
</gene>
<feature type="coiled-coil region" evidence="2">
    <location>
        <begin position="23"/>
        <end position="57"/>
    </location>
</feature>
<organism evidence="3 4">
    <name type="scientific">Botryosphaeria dothidea</name>
    <dbReference type="NCBI Taxonomy" id="55169"/>
    <lineage>
        <taxon>Eukaryota</taxon>
        <taxon>Fungi</taxon>
        <taxon>Dikarya</taxon>
        <taxon>Ascomycota</taxon>
        <taxon>Pezizomycotina</taxon>
        <taxon>Dothideomycetes</taxon>
        <taxon>Dothideomycetes incertae sedis</taxon>
        <taxon>Botryosphaeriales</taxon>
        <taxon>Botryosphaeriaceae</taxon>
        <taxon>Botryosphaeria</taxon>
    </lineage>
</organism>
<dbReference type="Gene3D" id="1.25.40.20">
    <property type="entry name" value="Ankyrin repeat-containing domain"/>
    <property type="match status" value="1"/>
</dbReference>
<evidence type="ECO:0000313" key="3">
    <source>
        <dbReference type="EMBL" id="KAF4309923.1"/>
    </source>
</evidence>
<protein>
    <recommendedName>
        <fullName evidence="5">Ankyrin repeat protein</fullName>
    </recommendedName>
</protein>
<accession>A0A8H4J0H1</accession>
<dbReference type="OrthoDB" id="195446at2759"/>
<evidence type="ECO:0000313" key="4">
    <source>
        <dbReference type="Proteomes" id="UP000572817"/>
    </source>
</evidence>
<reference evidence="3" key="1">
    <citation type="submission" date="2020-04" db="EMBL/GenBank/DDBJ databases">
        <title>Genome Assembly and Annotation of Botryosphaeria dothidea sdau 11-99, a Latent Pathogen of Apple Fruit Ring Rot in China.</title>
        <authorList>
            <person name="Yu C."/>
            <person name="Diao Y."/>
            <person name="Lu Q."/>
            <person name="Zhao J."/>
            <person name="Cui S."/>
            <person name="Peng C."/>
            <person name="He B."/>
            <person name="Liu H."/>
        </authorList>
    </citation>
    <scope>NUCLEOTIDE SEQUENCE [LARGE SCALE GENOMIC DNA]</scope>
    <source>
        <strain evidence="3">Sdau11-99</strain>
    </source>
</reference>
<sequence>MDPVTITGLVASVSQLFEYAGKMIKYLNNVKDAQAERDQLTRECVNLLGQLNDLKSRAETTDSNDPWFKGVRNLVGEDGSLEQFKESLEKIAKTLKPARDVREMALDLLESKHPFANAYQADYWKRRRRFSSQVPIAAVPLQFAIARGLTWIAQKLIKDSPDINVIDPHGRSALQIAVRYNNDPIIRHLLSSGALVLRTNISGQILLYGAIIWESMTIAHLLIESAKSSGLKGDLWHDTLAVALRDENFGAIELLRDLVDADIPVSPLLDEFLVHFSGILEWD</sequence>
<dbReference type="PROSITE" id="PS50088">
    <property type="entry name" value="ANK_REPEAT"/>
    <property type="match status" value="1"/>
</dbReference>
<dbReference type="SUPFAM" id="SSF48403">
    <property type="entry name" value="Ankyrin repeat"/>
    <property type="match status" value="1"/>
</dbReference>
<proteinExistence type="predicted"/>
<keyword evidence="2" id="KW-0175">Coiled coil</keyword>
<evidence type="ECO:0000256" key="1">
    <source>
        <dbReference type="PROSITE-ProRule" id="PRU00023"/>
    </source>
</evidence>
<dbReference type="Pfam" id="PF12796">
    <property type="entry name" value="Ank_2"/>
    <property type="match status" value="1"/>
</dbReference>
<dbReference type="Proteomes" id="UP000572817">
    <property type="component" value="Unassembled WGS sequence"/>
</dbReference>
<evidence type="ECO:0008006" key="5">
    <source>
        <dbReference type="Google" id="ProtNLM"/>
    </source>
</evidence>
<dbReference type="PROSITE" id="PS50297">
    <property type="entry name" value="ANK_REP_REGION"/>
    <property type="match status" value="1"/>
</dbReference>
<evidence type="ECO:0000256" key="2">
    <source>
        <dbReference type="SAM" id="Coils"/>
    </source>
</evidence>
<comment type="caution">
    <text evidence="3">The sequence shown here is derived from an EMBL/GenBank/DDBJ whole genome shotgun (WGS) entry which is preliminary data.</text>
</comment>
<feature type="repeat" description="ANK" evidence="1">
    <location>
        <begin position="169"/>
        <end position="201"/>
    </location>
</feature>
<keyword evidence="1" id="KW-0040">ANK repeat</keyword>
<dbReference type="AlphaFoldDB" id="A0A8H4J0H1"/>
<dbReference type="InterPro" id="IPR036770">
    <property type="entry name" value="Ankyrin_rpt-contain_sf"/>
</dbReference>